<dbReference type="Gene3D" id="1.20.141.10">
    <property type="entry name" value="Chitosanase, subunit A, domain 1"/>
    <property type="match status" value="1"/>
</dbReference>
<proteinExistence type="inferred from homology"/>
<protein>
    <recommendedName>
        <fullName evidence="1">Chitosanase</fullName>
        <ecNumber evidence="1">3.2.1.132</ecNumber>
    </recommendedName>
</protein>
<dbReference type="EC" id="3.2.1.132" evidence="1"/>
<keyword evidence="1" id="KW-0326">Glycosidase</keyword>
<dbReference type="InterPro" id="IPR023099">
    <property type="entry name" value="Glyco_hydro_46_N"/>
</dbReference>
<dbReference type="EMBL" id="JAWMAJ010000107">
    <property type="protein sequence ID" value="MDV7219828.1"/>
    <property type="molecule type" value="Genomic_DNA"/>
</dbReference>
<dbReference type="RefSeq" id="WP_317773627.1">
    <property type="nucleotide sequence ID" value="NZ_JAWMAJ010000107.1"/>
</dbReference>
<gene>
    <name evidence="4" type="ORF">R5A26_28195</name>
</gene>
<comment type="caution">
    <text evidence="4">The sequence shown here is derived from an EMBL/GenBank/DDBJ whole genome shotgun (WGS) entry which is preliminary data.</text>
</comment>
<keyword evidence="5" id="KW-1185">Reference proteome</keyword>
<dbReference type="Gene3D" id="3.30.386.10">
    <property type="entry name" value="Chitosanase, subunit A, domain 2"/>
    <property type="match status" value="1"/>
</dbReference>
<organism evidence="4 5">
    <name type="scientific">Streptomyces prunicolor</name>
    <dbReference type="NCBI Taxonomy" id="67348"/>
    <lineage>
        <taxon>Bacteria</taxon>
        <taxon>Bacillati</taxon>
        <taxon>Actinomycetota</taxon>
        <taxon>Actinomycetes</taxon>
        <taxon>Kitasatosporales</taxon>
        <taxon>Streptomycetaceae</taxon>
        <taxon>Streptomyces</taxon>
    </lineage>
</organism>
<dbReference type="PIRSF" id="PIRSF036551">
    <property type="entry name" value="Chitosanase"/>
    <property type="match status" value="1"/>
</dbReference>
<evidence type="ECO:0000256" key="3">
    <source>
        <dbReference type="SAM" id="SignalP"/>
    </source>
</evidence>
<sequence>MKRVGVLILAAVPVVLAATAYGSSPTAHDDPRPGPPSAASQRRAPEGLAAPTMKNLAQKLVASAENSTLDWRSAYAYVQDIGDGQGYTAGIIGFCTGTHDLLVLVEHYTAAHPDNGLARYLPALRKVDGTASHAGLAPGFPAAWRTEAKVPAFQAAQDAERDRIYFDPAVSTAKRDGLGLLGQFIYYDAIVFHGPGTDGIYGIRERAMRQAKTPAEGGSEKAYLSAFLDVRRATMRAEHPGIDTSRIDTAQRKFLEEGNLELRTPLVWKVYGETYKVP</sequence>
<accession>A0ABU4FGU5</accession>
<feature type="chain" id="PRO_5046354185" description="Chitosanase" evidence="3">
    <location>
        <begin position="18"/>
        <end position="278"/>
    </location>
</feature>
<comment type="similarity">
    <text evidence="1">Belongs to the glycosyl hydrolase 46 family.</text>
</comment>
<comment type="subcellular location">
    <subcellularLocation>
        <location evidence="1">Secreted</location>
    </subcellularLocation>
</comment>
<keyword evidence="3" id="KW-0732">Signal</keyword>
<evidence type="ECO:0000313" key="5">
    <source>
        <dbReference type="Proteomes" id="UP001187346"/>
    </source>
</evidence>
<keyword evidence="1" id="KW-0378">Hydrolase</keyword>
<comment type="catalytic activity">
    <reaction evidence="1">
        <text>Endohydrolysis of beta-(1-&gt;4)-linkages between D-glucosamine residues in a partly acetylated chitosan.</text>
        <dbReference type="EC" id="3.2.1.132"/>
    </reaction>
</comment>
<dbReference type="Pfam" id="PF01374">
    <property type="entry name" value="Glyco_hydro_46"/>
    <property type="match status" value="1"/>
</dbReference>
<dbReference type="SUPFAM" id="SSF53955">
    <property type="entry name" value="Lysozyme-like"/>
    <property type="match status" value="1"/>
</dbReference>
<feature type="signal peptide" evidence="3">
    <location>
        <begin position="1"/>
        <end position="17"/>
    </location>
</feature>
<dbReference type="InterPro" id="IPR000400">
    <property type="entry name" value="Glyco_hydro_46"/>
</dbReference>
<dbReference type="Proteomes" id="UP001187346">
    <property type="component" value="Unassembled WGS sequence"/>
</dbReference>
<evidence type="ECO:0000313" key="4">
    <source>
        <dbReference type="EMBL" id="MDV7219828.1"/>
    </source>
</evidence>
<feature type="region of interest" description="Disordered" evidence="2">
    <location>
        <begin position="22"/>
        <end position="46"/>
    </location>
</feature>
<evidence type="ECO:0000256" key="1">
    <source>
        <dbReference type="PIRNR" id="PIRNR036551"/>
    </source>
</evidence>
<evidence type="ECO:0000256" key="2">
    <source>
        <dbReference type="SAM" id="MobiDB-lite"/>
    </source>
</evidence>
<name>A0ABU4FGU5_9ACTN</name>
<dbReference type="CDD" id="cd00978">
    <property type="entry name" value="chitosanase_GH46"/>
    <property type="match status" value="1"/>
</dbReference>
<reference evidence="4 5" key="1">
    <citation type="submission" date="2023-10" db="EMBL/GenBank/DDBJ databases">
        <title>Characterization of rhizosphere-enriched actinobacteria from wheat plants lab-grown on chernevaya soil.</title>
        <authorList>
            <person name="Tikhonova E.N."/>
            <person name="Konopkin A."/>
            <person name="Kravchenko I.K."/>
        </authorList>
    </citation>
    <scope>NUCLEOTIDE SEQUENCE [LARGE SCALE GENOMIC DNA]</scope>
    <source>
        <strain evidence="4 5">RR29</strain>
    </source>
</reference>
<comment type="function">
    <text evidence="1">Aids in the defense against invading fungal pathogens by degrading their cell wall chitosan.</text>
</comment>
<keyword evidence="1" id="KW-0964">Secreted</keyword>
<dbReference type="InterPro" id="IPR023346">
    <property type="entry name" value="Lysozyme-like_dom_sf"/>
</dbReference>